<keyword evidence="2" id="KW-1185">Reference proteome</keyword>
<evidence type="ECO:0008006" key="3">
    <source>
        <dbReference type="Google" id="ProtNLM"/>
    </source>
</evidence>
<comment type="caution">
    <text evidence="1">The sequence shown here is derived from an EMBL/GenBank/DDBJ whole genome shotgun (WGS) entry which is preliminary data.</text>
</comment>
<accession>A0ABT1SVX3</accession>
<dbReference type="Proteomes" id="UP001204376">
    <property type="component" value="Unassembled WGS sequence"/>
</dbReference>
<proteinExistence type="predicted"/>
<gene>
    <name evidence="1" type="ORF">NPE20_00980</name>
</gene>
<protein>
    <recommendedName>
        <fullName evidence="3">Baseplate protein J-like domain-containing protein</fullName>
    </recommendedName>
</protein>
<dbReference type="RefSeq" id="WP_256536721.1">
    <property type="nucleotide sequence ID" value="NZ_JANHOH010000001.1"/>
</dbReference>
<organism evidence="1 2">
    <name type="scientific">Mucilaginibacter aquariorum</name>
    <dbReference type="NCBI Taxonomy" id="2967225"/>
    <lineage>
        <taxon>Bacteria</taxon>
        <taxon>Pseudomonadati</taxon>
        <taxon>Bacteroidota</taxon>
        <taxon>Sphingobacteriia</taxon>
        <taxon>Sphingobacteriales</taxon>
        <taxon>Sphingobacteriaceae</taxon>
        <taxon>Mucilaginibacter</taxon>
    </lineage>
</organism>
<evidence type="ECO:0000313" key="2">
    <source>
        <dbReference type="Proteomes" id="UP001204376"/>
    </source>
</evidence>
<sequence>MIQSQTNDLSGQYKQIPPFAEWPNLTYSACLLPDAFVIDFRFDTAPYFTEAGTEGPPIDTERAVTDLYRYSDAEDALSHARYLLLAVPDVAAWDSAHHILSFVRAVLDAFNAMLNDGSRPEPVIKSISLPSAALSSKLKGLRPLALYLWDRPWRPDPFGSMPTRGNSGLEFPFGVIPNAEFEAWVTTFENKTPYVKIGCSVNNGRKTLWLVPFRTVEGGCSLSSSAFFGLRPLSAALQSRPDVPVRQYMSGHSLWSHDTVIGKRSVKDVDLNALAGSFVEALDRHPSDAVTAARQAVASQRARQELATLFTDTGHEDLLAQAQWWLQEWLEEKSGRANTLVAVLVAELSGVEAPVGVGLLAEAIPVDTRQMLAMSQIFLNFRENKTWFISACSTDTADHAKHKALPLECGLRVIGAANPFYGEGDIRLYYPVTLPTANGPLLKASVPILLQTLPMPAVILQQQALASEGAAADATAKLLESRLWDYRIAYDRQSAVQDTLIVRLDTGNTGASVMNATSRPDLFDALIEFSEAYAQLRTDLEQEDVVPQARESFEWLALNVSNAWMYRTQMMRMKQQVSYRIAEAEGEDGTLRVAITGAEGSGVPQLLPRYEGYAAERTGEYWRFRSDATQRYLPFADRNWYLRSLVFEKLDVLGVESARAELALERNLMPVDGKTPNPDFALRTGFVGPGAAAAPFLAAPDPIDISDFGQTLTERIEVFFTRLLGDTTGRWLRLTVSYSYEAIAGAGIPVTVPVLLLPKEAYATGLAARVATAIDEWKQRHMPNEPQSGAVFELDLTVFGMLEQRGVLRVRGSMHDLPTTQYV</sequence>
<evidence type="ECO:0000313" key="1">
    <source>
        <dbReference type="EMBL" id="MCQ6956505.1"/>
    </source>
</evidence>
<reference evidence="1 2" key="1">
    <citation type="submission" date="2022-07" db="EMBL/GenBank/DDBJ databases">
        <title>Mucilaginibacter sp. JC4.</title>
        <authorList>
            <person name="Le V."/>
            <person name="Ko S.-R."/>
            <person name="Ahn C.-Y."/>
            <person name="Oh H.-M."/>
        </authorList>
    </citation>
    <scope>NUCLEOTIDE SEQUENCE [LARGE SCALE GENOMIC DNA]</scope>
    <source>
        <strain evidence="1 2">JC4</strain>
    </source>
</reference>
<dbReference type="EMBL" id="JANHOH010000001">
    <property type="protein sequence ID" value="MCQ6956505.1"/>
    <property type="molecule type" value="Genomic_DNA"/>
</dbReference>
<name>A0ABT1SVX3_9SPHI</name>